<dbReference type="Pfam" id="PF05437">
    <property type="entry name" value="AzlD"/>
    <property type="match status" value="1"/>
</dbReference>
<dbReference type="AlphaFoldDB" id="A0A1G9I1X8"/>
<evidence type="ECO:0000313" key="3">
    <source>
        <dbReference type="Proteomes" id="UP000199555"/>
    </source>
</evidence>
<dbReference type="EMBL" id="FNGE01000007">
    <property type="protein sequence ID" value="SDL18813.1"/>
    <property type="molecule type" value="Genomic_DNA"/>
</dbReference>
<feature type="transmembrane region" description="Helical" evidence="1">
    <location>
        <begin position="70"/>
        <end position="86"/>
    </location>
</feature>
<evidence type="ECO:0000256" key="1">
    <source>
        <dbReference type="SAM" id="Phobius"/>
    </source>
</evidence>
<name>A0A1G9I1X8_9RHOB</name>
<sequence length="105" mass="10744">MTGALWAAFVVIGAVTYLTRALPLLRDRRPGAPDAPPPAWLDALGPCILAAIAVAVLLPEARAAVASGSLRPFALGALAAAAAMLWRRDAGLATVAGVLAYWLSI</sequence>
<keyword evidence="3" id="KW-1185">Reference proteome</keyword>
<organism evidence="2 3">
    <name type="scientific">Paracoccus chinensis</name>
    <dbReference type="NCBI Taxonomy" id="525640"/>
    <lineage>
        <taxon>Bacteria</taxon>
        <taxon>Pseudomonadati</taxon>
        <taxon>Pseudomonadota</taxon>
        <taxon>Alphaproteobacteria</taxon>
        <taxon>Rhodobacterales</taxon>
        <taxon>Paracoccaceae</taxon>
        <taxon>Paracoccus</taxon>
    </lineage>
</organism>
<reference evidence="3" key="1">
    <citation type="submission" date="2016-10" db="EMBL/GenBank/DDBJ databases">
        <authorList>
            <person name="Varghese N."/>
            <person name="Submissions S."/>
        </authorList>
    </citation>
    <scope>NUCLEOTIDE SEQUENCE [LARGE SCALE GENOMIC DNA]</scope>
    <source>
        <strain evidence="3">CGMCC 1.7655</strain>
    </source>
</reference>
<dbReference type="InterPro" id="IPR008407">
    <property type="entry name" value="Brnchd-chn_aa_trnsp_AzlD"/>
</dbReference>
<dbReference type="Proteomes" id="UP000199555">
    <property type="component" value="Unassembled WGS sequence"/>
</dbReference>
<gene>
    <name evidence="2" type="ORF">SAMN04487971_107100</name>
</gene>
<protein>
    <submittedName>
        <fullName evidence="2">Branched-chain amino acid transport protein (AzlD)</fullName>
    </submittedName>
</protein>
<keyword evidence="1" id="KW-0812">Transmembrane</keyword>
<keyword evidence="1" id="KW-0472">Membrane</keyword>
<dbReference type="RefSeq" id="WP_090755049.1">
    <property type="nucleotide sequence ID" value="NZ_FNGE01000007.1"/>
</dbReference>
<feature type="transmembrane region" description="Helical" evidence="1">
    <location>
        <begin position="37"/>
        <end position="58"/>
    </location>
</feature>
<dbReference type="STRING" id="525640.SAMN04487971_107100"/>
<keyword evidence="1" id="KW-1133">Transmembrane helix</keyword>
<evidence type="ECO:0000313" key="2">
    <source>
        <dbReference type="EMBL" id="SDL18813.1"/>
    </source>
</evidence>
<accession>A0A1G9I1X8</accession>
<proteinExistence type="predicted"/>